<reference evidence="2" key="1">
    <citation type="submission" date="2019-09" db="EMBL/GenBank/DDBJ databases">
        <title>Organ-specific transcriptomic study of the physiology of the cattle tick, Rhipicephalus microplus.</title>
        <authorList>
            <person name="Tirloni L."/>
            <person name="Braz G."/>
            <person name="Gandara A.C.P."/>
            <person name="Sabadin G.A."/>
            <person name="da Silva R.M."/>
            <person name="Guizzo M.G."/>
            <person name="Machado J.A."/>
            <person name="Costa E.P."/>
            <person name="Gomes H.F."/>
            <person name="Moraes J."/>
            <person name="Mota M.B.S."/>
            <person name="Mesquita R.D."/>
            <person name="Alvarenga P.H."/>
            <person name="Alves F."/>
            <person name="Seixas A."/>
            <person name="da Fonseca R.N."/>
            <person name="Fogaca A."/>
            <person name="Logullo C."/>
            <person name="Tanaka A."/>
            <person name="Daffre S."/>
            <person name="Termignoni C."/>
            <person name="Vaz I.S.Jr."/>
            <person name="Oliveira P.L."/>
            <person name="Ribeiro J.M."/>
        </authorList>
    </citation>
    <scope>NUCLEOTIDE SEQUENCE</scope>
    <source>
        <strain evidence="2">Porto Alegre</strain>
    </source>
</reference>
<accession>A0A6G5A112</accession>
<dbReference type="EMBL" id="GHWJ01010034">
    <property type="protein sequence ID" value="NOV42771.1"/>
    <property type="molecule type" value="Transcribed_RNA"/>
</dbReference>
<evidence type="ECO:0000313" key="2">
    <source>
        <dbReference type="EMBL" id="NOV42771.1"/>
    </source>
</evidence>
<dbReference type="AlphaFoldDB" id="A0A6G5A112"/>
<proteinExistence type="predicted"/>
<reference evidence="1" key="2">
    <citation type="submission" date="2020-03" db="EMBL/GenBank/DDBJ databases">
        <title>A transcriptome and proteome of the tick Rhipicephalus microplus shaped by the genetic composition of its hosts and developmental stage.</title>
        <authorList>
            <person name="Garcia G.R."/>
            <person name="Ribeiro J.M.C."/>
            <person name="Maruyama S.R."/>
            <person name="Gardinasse L.G."/>
            <person name="Nelson K."/>
            <person name="Ferreira B.R."/>
            <person name="Andrade T.G."/>
            <person name="Santos I.K.F.M."/>
        </authorList>
    </citation>
    <scope>NUCLEOTIDE SEQUENCE</scope>
    <source>
        <strain evidence="1">NSGR</strain>
        <tissue evidence="1">Salivary glands</tissue>
    </source>
</reference>
<sequence>MLSSVVSMFSKMLIRSSLHAVPVGKFYRLIWSSIFLPDGQGGVDNGLVRQVQPAPNKPVKFREVMKSVETMETTPVIIPCNHPWNERMESICGIIGSKCGSRAMVNY</sequence>
<protein>
    <submittedName>
        <fullName evidence="1">Putative secreted protein</fullName>
    </submittedName>
</protein>
<organism evidence="1">
    <name type="scientific">Rhipicephalus microplus</name>
    <name type="common">Cattle tick</name>
    <name type="synonym">Boophilus microplus</name>
    <dbReference type="NCBI Taxonomy" id="6941"/>
    <lineage>
        <taxon>Eukaryota</taxon>
        <taxon>Metazoa</taxon>
        <taxon>Ecdysozoa</taxon>
        <taxon>Arthropoda</taxon>
        <taxon>Chelicerata</taxon>
        <taxon>Arachnida</taxon>
        <taxon>Acari</taxon>
        <taxon>Parasitiformes</taxon>
        <taxon>Ixodida</taxon>
        <taxon>Ixodoidea</taxon>
        <taxon>Ixodidae</taxon>
        <taxon>Rhipicephalinae</taxon>
        <taxon>Rhipicephalus</taxon>
        <taxon>Boophilus</taxon>
    </lineage>
</organism>
<evidence type="ECO:0000313" key="1">
    <source>
        <dbReference type="EMBL" id="NIE44715.1"/>
    </source>
</evidence>
<name>A0A6G5A112_RHIMP</name>
<dbReference type="EMBL" id="GIKN01002442">
    <property type="protein sequence ID" value="NIE44715.1"/>
    <property type="molecule type" value="Transcribed_RNA"/>
</dbReference>